<accession>A0A2Z7AI75</accession>
<gene>
    <name evidence="1" type="ORF">F511_28022</name>
</gene>
<organism evidence="1 2">
    <name type="scientific">Dorcoceras hygrometricum</name>
    <dbReference type="NCBI Taxonomy" id="472368"/>
    <lineage>
        <taxon>Eukaryota</taxon>
        <taxon>Viridiplantae</taxon>
        <taxon>Streptophyta</taxon>
        <taxon>Embryophyta</taxon>
        <taxon>Tracheophyta</taxon>
        <taxon>Spermatophyta</taxon>
        <taxon>Magnoliopsida</taxon>
        <taxon>eudicotyledons</taxon>
        <taxon>Gunneridae</taxon>
        <taxon>Pentapetalae</taxon>
        <taxon>asterids</taxon>
        <taxon>lamiids</taxon>
        <taxon>Lamiales</taxon>
        <taxon>Gesneriaceae</taxon>
        <taxon>Didymocarpoideae</taxon>
        <taxon>Trichosporeae</taxon>
        <taxon>Loxocarpinae</taxon>
        <taxon>Dorcoceras</taxon>
    </lineage>
</organism>
<protein>
    <submittedName>
        <fullName evidence="1">Uncharacterized protein</fullName>
    </submittedName>
</protein>
<reference evidence="1 2" key="1">
    <citation type="journal article" date="2015" name="Proc. Natl. Acad. Sci. U.S.A.">
        <title>The resurrection genome of Boea hygrometrica: A blueprint for survival of dehydration.</title>
        <authorList>
            <person name="Xiao L."/>
            <person name="Yang G."/>
            <person name="Zhang L."/>
            <person name="Yang X."/>
            <person name="Zhao S."/>
            <person name="Ji Z."/>
            <person name="Zhou Q."/>
            <person name="Hu M."/>
            <person name="Wang Y."/>
            <person name="Chen M."/>
            <person name="Xu Y."/>
            <person name="Jin H."/>
            <person name="Xiao X."/>
            <person name="Hu G."/>
            <person name="Bao F."/>
            <person name="Hu Y."/>
            <person name="Wan P."/>
            <person name="Li L."/>
            <person name="Deng X."/>
            <person name="Kuang T."/>
            <person name="Xiang C."/>
            <person name="Zhu J.K."/>
            <person name="Oliver M.J."/>
            <person name="He Y."/>
        </authorList>
    </citation>
    <scope>NUCLEOTIDE SEQUENCE [LARGE SCALE GENOMIC DNA]</scope>
    <source>
        <strain evidence="2">cv. XS01</strain>
    </source>
</reference>
<dbReference type="Pfam" id="PF14223">
    <property type="entry name" value="Retrotran_gag_2"/>
    <property type="match status" value="1"/>
</dbReference>
<name>A0A2Z7AI75_9LAMI</name>
<evidence type="ECO:0000313" key="1">
    <source>
        <dbReference type="EMBL" id="KZV18944.1"/>
    </source>
</evidence>
<dbReference type="Proteomes" id="UP000250235">
    <property type="component" value="Unassembled WGS sequence"/>
</dbReference>
<proteinExistence type="predicted"/>
<evidence type="ECO:0000313" key="2">
    <source>
        <dbReference type="Proteomes" id="UP000250235"/>
    </source>
</evidence>
<dbReference type="EMBL" id="KV017176">
    <property type="protein sequence ID" value="KZV18944.1"/>
    <property type="molecule type" value="Genomic_DNA"/>
</dbReference>
<dbReference type="OrthoDB" id="1000712at2759"/>
<sequence length="113" mass="13226">MKIMKANTAIAITDGAPQWIEKNRFEYTTEDKKKANLDNVARDILYKTLDNNMFSKIKTCATAKEIWEKLTQICEGNYETKENILTVAQQKYESSRCTKARPWQSLMRDLVLW</sequence>
<dbReference type="AlphaFoldDB" id="A0A2Z7AI75"/>
<keyword evidence="2" id="KW-1185">Reference proteome</keyword>